<dbReference type="EC" id="3.6.1.1" evidence="4"/>
<evidence type="ECO:0000256" key="6">
    <source>
        <dbReference type="ARBA" id="ARBA00022723"/>
    </source>
</evidence>
<evidence type="ECO:0000256" key="2">
    <source>
        <dbReference type="ARBA" id="ARBA00004496"/>
    </source>
</evidence>
<evidence type="ECO:0000256" key="10">
    <source>
        <dbReference type="ARBA" id="ARBA00039357"/>
    </source>
</evidence>
<comment type="subcellular location">
    <subcellularLocation>
        <location evidence="2">Cytoplasm</location>
    </subcellularLocation>
</comment>
<sequence>MIRAVLLDLLGVVYDGDLQIAGAAAAIERLRGAGLPLRFVSNTTRSPRDTIIAQLAGLGIKVEDEELLTPARAAVEWLRKHGRRPHLLVHPDLEAEFSGVQGGSDKALVVGDAGEAFNHASLNRAFRELVAGADFVALAVNRTFKDADGLLSLDTGAFVAALEFASGRSPVVLGKPSPDFFLSALAGLRCPPADAVMVGDDAESDVAGALRAGLGAALLVRTGKYRPGDETRFDPAPTAVVDDLAAAADWILKARRAEADSGDAL</sequence>
<dbReference type="Gene3D" id="3.40.50.1000">
    <property type="entry name" value="HAD superfamily/HAD-like"/>
    <property type="match status" value="2"/>
</dbReference>
<dbReference type="AlphaFoldDB" id="A0A090DBZ9"/>
<dbReference type="NCBIfam" id="TIGR01458">
    <property type="entry name" value="HAD-SF-IIA-hyp3"/>
    <property type="match status" value="1"/>
</dbReference>
<accession>A0A090DBZ9</accession>
<comment type="catalytic activity">
    <reaction evidence="11">
        <text>diphosphate + H2O = 2 phosphate + H(+)</text>
        <dbReference type="Rhea" id="RHEA:24576"/>
        <dbReference type="ChEBI" id="CHEBI:15377"/>
        <dbReference type="ChEBI" id="CHEBI:15378"/>
        <dbReference type="ChEBI" id="CHEBI:33019"/>
        <dbReference type="ChEBI" id="CHEBI:43474"/>
        <dbReference type="EC" id="3.6.1.1"/>
    </reaction>
</comment>
<dbReference type="Proteomes" id="UP000046373">
    <property type="component" value="Unassembled WGS sequence"/>
</dbReference>
<proteinExistence type="inferred from homology"/>
<evidence type="ECO:0000256" key="3">
    <source>
        <dbReference type="ARBA" id="ARBA00007958"/>
    </source>
</evidence>
<dbReference type="Pfam" id="PF13344">
    <property type="entry name" value="Hydrolase_6"/>
    <property type="match status" value="1"/>
</dbReference>
<evidence type="ECO:0000313" key="13">
    <source>
        <dbReference type="Proteomes" id="UP000046373"/>
    </source>
</evidence>
<evidence type="ECO:0000256" key="7">
    <source>
        <dbReference type="ARBA" id="ARBA00022801"/>
    </source>
</evidence>
<organism evidence="12 13">
    <name type="scientific">Mesorhizobium plurifarium</name>
    <dbReference type="NCBI Taxonomy" id="69974"/>
    <lineage>
        <taxon>Bacteria</taxon>
        <taxon>Pseudomonadati</taxon>
        <taxon>Pseudomonadota</taxon>
        <taxon>Alphaproteobacteria</taxon>
        <taxon>Hyphomicrobiales</taxon>
        <taxon>Phyllobacteriaceae</taxon>
        <taxon>Mesorhizobium</taxon>
    </lineage>
</organism>
<dbReference type="GO" id="GO:0005829">
    <property type="term" value="C:cytosol"/>
    <property type="evidence" value="ECO:0007669"/>
    <property type="project" value="TreeGrafter"/>
</dbReference>
<evidence type="ECO:0000256" key="1">
    <source>
        <dbReference type="ARBA" id="ARBA00001946"/>
    </source>
</evidence>
<dbReference type="PANTHER" id="PTHR19288:SF44">
    <property type="entry name" value="PHOSPHOLYSINE PHOSPHOHISTIDINE INORGANIC PYROPHOSPHATE PHOSPHATASE"/>
    <property type="match status" value="1"/>
</dbReference>
<dbReference type="InterPro" id="IPR006355">
    <property type="entry name" value="LHPP/HDHD2"/>
</dbReference>
<dbReference type="EMBL" id="CCNB01000001">
    <property type="protein sequence ID" value="CDX12999.1"/>
    <property type="molecule type" value="Genomic_DNA"/>
</dbReference>
<dbReference type="PANTHER" id="PTHR19288">
    <property type="entry name" value="4-NITROPHENYLPHOSPHATASE-RELATED"/>
    <property type="match status" value="1"/>
</dbReference>
<keyword evidence="8" id="KW-0460">Magnesium</keyword>
<evidence type="ECO:0000256" key="8">
    <source>
        <dbReference type="ARBA" id="ARBA00022842"/>
    </source>
</evidence>
<comment type="function">
    <text evidence="9">Phosphatase that hydrolyzes imidodiphosphate, 3-phosphohistidine and 6-phospholysine. Has broad substrate specificity and can also hydrolyze inorganic diphosphate, but with lower efficiency.</text>
</comment>
<reference evidence="12 13" key="1">
    <citation type="submission" date="2014-08" db="EMBL/GenBank/DDBJ databases">
        <authorList>
            <person name="Moulin Lionel"/>
        </authorList>
    </citation>
    <scope>NUCLEOTIDE SEQUENCE [LARGE SCALE GENOMIC DNA]</scope>
</reference>
<keyword evidence="6" id="KW-0479">Metal-binding</keyword>
<name>A0A090DBZ9_MESPL</name>
<evidence type="ECO:0000256" key="4">
    <source>
        <dbReference type="ARBA" id="ARBA00012146"/>
    </source>
</evidence>
<dbReference type="SUPFAM" id="SSF56784">
    <property type="entry name" value="HAD-like"/>
    <property type="match status" value="1"/>
</dbReference>
<dbReference type="GO" id="GO:0016791">
    <property type="term" value="F:phosphatase activity"/>
    <property type="evidence" value="ECO:0007669"/>
    <property type="project" value="InterPro"/>
</dbReference>
<keyword evidence="5" id="KW-0963">Cytoplasm</keyword>
<dbReference type="InterPro" id="IPR006357">
    <property type="entry name" value="HAD-SF_hydro_IIA"/>
</dbReference>
<keyword evidence="7 12" id="KW-0378">Hydrolase</keyword>
<comment type="similarity">
    <text evidence="3">Belongs to the HAD-like hydrolase superfamily.</text>
</comment>
<dbReference type="NCBIfam" id="TIGR01460">
    <property type="entry name" value="HAD-SF-IIA"/>
    <property type="match status" value="1"/>
</dbReference>
<evidence type="ECO:0000256" key="5">
    <source>
        <dbReference type="ARBA" id="ARBA00022490"/>
    </source>
</evidence>
<evidence type="ECO:0000256" key="11">
    <source>
        <dbReference type="ARBA" id="ARBA00047820"/>
    </source>
</evidence>
<dbReference type="GO" id="GO:0004427">
    <property type="term" value="F:inorganic diphosphate phosphatase activity"/>
    <property type="evidence" value="ECO:0007669"/>
    <property type="project" value="UniProtKB-EC"/>
</dbReference>
<evidence type="ECO:0000313" key="12">
    <source>
        <dbReference type="EMBL" id="CDX12999.1"/>
    </source>
</evidence>
<evidence type="ECO:0000256" key="9">
    <source>
        <dbReference type="ARBA" id="ARBA00037258"/>
    </source>
</evidence>
<dbReference type="Pfam" id="PF13242">
    <property type="entry name" value="Hydrolase_like"/>
    <property type="match status" value="1"/>
</dbReference>
<dbReference type="GeneID" id="31887508"/>
<protein>
    <recommendedName>
        <fullName evidence="10">Phospholysine phosphohistidine inorganic pyrophosphate phosphatase</fullName>
        <ecNumber evidence="4">3.6.1.1</ecNumber>
    </recommendedName>
</protein>
<comment type="cofactor">
    <cofactor evidence="1">
        <name>Mg(2+)</name>
        <dbReference type="ChEBI" id="CHEBI:18420"/>
    </cofactor>
</comment>
<dbReference type="InterPro" id="IPR023214">
    <property type="entry name" value="HAD_sf"/>
</dbReference>
<dbReference type="GO" id="GO:0046872">
    <property type="term" value="F:metal ion binding"/>
    <property type="evidence" value="ECO:0007669"/>
    <property type="project" value="UniProtKB-KW"/>
</dbReference>
<gene>
    <name evidence="12" type="primary">lhpp</name>
    <name evidence="12" type="ORF">MPLDJ20_10072</name>
</gene>
<dbReference type="InterPro" id="IPR036412">
    <property type="entry name" value="HAD-like_sf"/>
</dbReference>